<comment type="caution">
    <text evidence="2">The sequence shown here is derived from an EMBL/GenBank/DDBJ whole genome shotgun (WGS) entry which is preliminary data.</text>
</comment>
<organism evidence="2 3">
    <name type="scientific">Phakopsora pachyrhizi</name>
    <name type="common">Asian soybean rust disease fungus</name>
    <dbReference type="NCBI Taxonomy" id="170000"/>
    <lineage>
        <taxon>Eukaryota</taxon>
        <taxon>Fungi</taxon>
        <taxon>Dikarya</taxon>
        <taxon>Basidiomycota</taxon>
        <taxon>Pucciniomycotina</taxon>
        <taxon>Pucciniomycetes</taxon>
        <taxon>Pucciniales</taxon>
        <taxon>Phakopsoraceae</taxon>
        <taxon>Phakopsora</taxon>
    </lineage>
</organism>
<name>A0AAV0BS47_PHAPC</name>
<keyword evidence="3" id="KW-1185">Reference proteome</keyword>
<dbReference type="AlphaFoldDB" id="A0AAV0BS47"/>
<proteinExistence type="predicted"/>
<dbReference type="Gene3D" id="3.30.1370.10">
    <property type="entry name" value="K Homology domain, type 1"/>
    <property type="match status" value="1"/>
</dbReference>
<evidence type="ECO:0000313" key="2">
    <source>
        <dbReference type="EMBL" id="CAH7689054.1"/>
    </source>
</evidence>
<protein>
    <recommendedName>
        <fullName evidence="1">K Homology domain-containing protein</fullName>
    </recommendedName>
</protein>
<dbReference type="Pfam" id="PF00013">
    <property type="entry name" value="KH_1"/>
    <property type="match status" value="1"/>
</dbReference>
<dbReference type="EMBL" id="CALTRL010006041">
    <property type="protein sequence ID" value="CAH7689054.1"/>
    <property type="molecule type" value="Genomic_DNA"/>
</dbReference>
<evidence type="ECO:0000313" key="3">
    <source>
        <dbReference type="Proteomes" id="UP001153365"/>
    </source>
</evidence>
<accession>A0AAV0BS47</accession>
<gene>
    <name evidence="2" type="ORF">PPACK8108_LOCUS24113</name>
</gene>
<dbReference type="GO" id="GO:0003723">
    <property type="term" value="F:RNA binding"/>
    <property type="evidence" value="ECO:0007669"/>
    <property type="project" value="InterPro"/>
</dbReference>
<dbReference type="Proteomes" id="UP001153365">
    <property type="component" value="Unassembled WGS sequence"/>
</dbReference>
<sequence length="125" mass="13791">MPTFRHINDICENSGAVPGNAEQILTVGGHLDTVSKAFVPNSQMGSVIGKARSKIKEIQDMSVGDLTKEKDKASAKAQKYGGSKTNEMVRIIKEQALKFEEEMHWLTSNLVKLTSSNQVLERGRM</sequence>
<feature type="domain" description="K Homology" evidence="1">
    <location>
        <begin position="39"/>
        <end position="62"/>
    </location>
</feature>
<reference evidence="2" key="1">
    <citation type="submission" date="2022-06" db="EMBL/GenBank/DDBJ databases">
        <authorList>
            <consortium name="SYNGENTA / RWTH Aachen University"/>
        </authorList>
    </citation>
    <scope>NUCLEOTIDE SEQUENCE</scope>
</reference>
<dbReference type="InterPro" id="IPR004088">
    <property type="entry name" value="KH_dom_type_1"/>
</dbReference>
<dbReference type="InterPro" id="IPR036612">
    <property type="entry name" value="KH_dom_type_1_sf"/>
</dbReference>
<evidence type="ECO:0000259" key="1">
    <source>
        <dbReference type="Pfam" id="PF00013"/>
    </source>
</evidence>